<dbReference type="Proteomes" id="UP000760819">
    <property type="component" value="Unassembled WGS sequence"/>
</dbReference>
<proteinExistence type="predicted"/>
<feature type="non-terminal residue" evidence="6">
    <location>
        <position position="1"/>
    </location>
</feature>
<dbReference type="InterPro" id="IPR013324">
    <property type="entry name" value="RNA_pol_sigma_r3/r4-like"/>
</dbReference>
<reference evidence="6" key="1">
    <citation type="submission" date="2020-04" db="EMBL/GenBank/DDBJ databases">
        <authorList>
            <person name="Zhang T."/>
        </authorList>
    </citation>
    <scope>NUCLEOTIDE SEQUENCE</scope>
    <source>
        <strain evidence="6">HKST-UBA12</strain>
    </source>
</reference>
<evidence type="ECO:0000256" key="4">
    <source>
        <dbReference type="ARBA" id="ARBA00023163"/>
    </source>
</evidence>
<evidence type="ECO:0000256" key="1">
    <source>
        <dbReference type="ARBA" id="ARBA00023015"/>
    </source>
</evidence>
<dbReference type="PANTHER" id="PTHR43133">
    <property type="entry name" value="RNA POLYMERASE ECF-TYPE SIGMA FACTO"/>
    <property type="match status" value="1"/>
</dbReference>
<dbReference type="InterPro" id="IPR007630">
    <property type="entry name" value="RNA_pol_sigma70_r4"/>
</dbReference>
<comment type="caution">
    <text evidence="6">The sequence shown here is derived from an EMBL/GenBank/DDBJ whole genome shotgun (WGS) entry which is preliminary data.</text>
</comment>
<dbReference type="InterPro" id="IPR036388">
    <property type="entry name" value="WH-like_DNA-bd_sf"/>
</dbReference>
<dbReference type="GO" id="GO:0003677">
    <property type="term" value="F:DNA binding"/>
    <property type="evidence" value="ECO:0007669"/>
    <property type="project" value="UniProtKB-KW"/>
</dbReference>
<keyword evidence="2" id="KW-0731">Sigma factor</keyword>
<evidence type="ECO:0000313" key="7">
    <source>
        <dbReference type="Proteomes" id="UP000760819"/>
    </source>
</evidence>
<feature type="domain" description="RNA polymerase sigma-70 region 4" evidence="5">
    <location>
        <begin position="81"/>
        <end position="129"/>
    </location>
</feature>
<keyword evidence="1" id="KW-0805">Transcription regulation</keyword>
<dbReference type="InterPro" id="IPR014284">
    <property type="entry name" value="RNA_pol_sigma-70_dom"/>
</dbReference>
<dbReference type="GO" id="GO:0006352">
    <property type="term" value="P:DNA-templated transcription initiation"/>
    <property type="evidence" value="ECO:0007669"/>
    <property type="project" value="InterPro"/>
</dbReference>
<dbReference type="CDD" id="cd06171">
    <property type="entry name" value="Sigma70_r4"/>
    <property type="match status" value="1"/>
</dbReference>
<accession>A0A955I6X2</accession>
<dbReference type="GO" id="GO:0016987">
    <property type="term" value="F:sigma factor activity"/>
    <property type="evidence" value="ECO:0007669"/>
    <property type="project" value="UniProtKB-KW"/>
</dbReference>
<dbReference type="PANTHER" id="PTHR43133:SF8">
    <property type="entry name" value="RNA POLYMERASE SIGMA FACTOR HI_1459-RELATED"/>
    <property type="match status" value="1"/>
</dbReference>
<dbReference type="AlphaFoldDB" id="A0A955I6X2"/>
<dbReference type="InterPro" id="IPR039425">
    <property type="entry name" value="RNA_pol_sigma-70-like"/>
</dbReference>
<sequence>TSETFLAFAERIRSGKSIESPSKFIMGIAYNKLQAYLRERYRIPRGEYDLEKISDDSDDLDEVLTEGKKITTLEEILLEFLDELPGQQKQIIKLRLIDKLSLPEICERIDKNMGYVKTTQNRAIKNLQKLVACKPVDTN</sequence>
<dbReference type="Pfam" id="PF04545">
    <property type="entry name" value="Sigma70_r4"/>
    <property type="match status" value="1"/>
</dbReference>
<name>A0A955I6X2_9BACT</name>
<evidence type="ECO:0000313" key="6">
    <source>
        <dbReference type="EMBL" id="MCA9378894.1"/>
    </source>
</evidence>
<gene>
    <name evidence="6" type="ORF">KC640_00550</name>
</gene>
<evidence type="ECO:0000256" key="3">
    <source>
        <dbReference type="ARBA" id="ARBA00023125"/>
    </source>
</evidence>
<keyword evidence="4" id="KW-0804">Transcription</keyword>
<dbReference type="SUPFAM" id="SSF88659">
    <property type="entry name" value="Sigma3 and sigma4 domains of RNA polymerase sigma factors"/>
    <property type="match status" value="1"/>
</dbReference>
<dbReference type="EMBL" id="JAGQLI010000028">
    <property type="protein sequence ID" value="MCA9378894.1"/>
    <property type="molecule type" value="Genomic_DNA"/>
</dbReference>
<reference evidence="6" key="2">
    <citation type="journal article" date="2021" name="Microbiome">
        <title>Successional dynamics and alternative stable states in a saline activated sludge microbial community over 9 years.</title>
        <authorList>
            <person name="Wang Y."/>
            <person name="Ye J."/>
            <person name="Ju F."/>
            <person name="Liu L."/>
            <person name="Boyd J.A."/>
            <person name="Deng Y."/>
            <person name="Parks D.H."/>
            <person name="Jiang X."/>
            <person name="Yin X."/>
            <person name="Woodcroft B.J."/>
            <person name="Tyson G.W."/>
            <person name="Hugenholtz P."/>
            <person name="Polz M.F."/>
            <person name="Zhang T."/>
        </authorList>
    </citation>
    <scope>NUCLEOTIDE SEQUENCE</scope>
    <source>
        <strain evidence="6">HKST-UBA12</strain>
    </source>
</reference>
<organism evidence="6 7">
    <name type="scientific">Candidatus Dojkabacteria bacterium</name>
    <dbReference type="NCBI Taxonomy" id="2099670"/>
    <lineage>
        <taxon>Bacteria</taxon>
        <taxon>Candidatus Dojkabacteria</taxon>
    </lineage>
</organism>
<dbReference type="Gene3D" id="1.10.10.10">
    <property type="entry name" value="Winged helix-like DNA-binding domain superfamily/Winged helix DNA-binding domain"/>
    <property type="match status" value="1"/>
</dbReference>
<protein>
    <submittedName>
        <fullName evidence="6">Sigma-70 family RNA polymerase sigma factor</fullName>
    </submittedName>
</protein>
<evidence type="ECO:0000256" key="2">
    <source>
        <dbReference type="ARBA" id="ARBA00023082"/>
    </source>
</evidence>
<dbReference type="NCBIfam" id="TIGR02937">
    <property type="entry name" value="sigma70-ECF"/>
    <property type="match status" value="1"/>
</dbReference>
<keyword evidence="3" id="KW-0238">DNA-binding</keyword>
<evidence type="ECO:0000259" key="5">
    <source>
        <dbReference type="Pfam" id="PF04545"/>
    </source>
</evidence>